<dbReference type="CDD" id="cd16442">
    <property type="entry name" value="BPL"/>
    <property type="match status" value="1"/>
</dbReference>
<dbReference type="PROSITE" id="PS51733">
    <property type="entry name" value="BPL_LPL_CATALYTIC"/>
    <property type="match status" value="1"/>
</dbReference>
<proteinExistence type="predicted"/>
<dbReference type="EC" id="6.3.4.15" evidence="3"/>
<dbReference type="Pfam" id="PF02237">
    <property type="entry name" value="BPL_C"/>
    <property type="match status" value="1"/>
</dbReference>
<dbReference type="NCBIfam" id="TIGR00121">
    <property type="entry name" value="birA_ligase"/>
    <property type="match status" value="1"/>
</dbReference>
<dbReference type="InterPro" id="IPR003142">
    <property type="entry name" value="BPL_C"/>
</dbReference>
<comment type="caution">
    <text evidence="5">The sequence shown here is derived from an EMBL/GenBank/DDBJ whole genome shotgun (WGS) entry which is preliminary data.</text>
</comment>
<dbReference type="Gene3D" id="3.30.930.10">
    <property type="entry name" value="Bira Bifunctional Protein, Domain 2"/>
    <property type="match status" value="1"/>
</dbReference>
<feature type="domain" description="BPL/LPL catalytic" evidence="4">
    <location>
        <begin position="25"/>
        <end position="213"/>
    </location>
</feature>
<name>A0ABU2LA68_9ACTN</name>
<gene>
    <name evidence="5" type="ORF">RM780_14205</name>
</gene>
<accession>A0ABU2LA68</accession>
<evidence type="ECO:0000256" key="2">
    <source>
        <dbReference type="ARBA" id="ARBA00023267"/>
    </source>
</evidence>
<dbReference type="InterPro" id="IPR045864">
    <property type="entry name" value="aa-tRNA-synth_II/BPL/LPL"/>
</dbReference>
<evidence type="ECO:0000259" key="4">
    <source>
        <dbReference type="PROSITE" id="PS51733"/>
    </source>
</evidence>
<dbReference type="PANTHER" id="PTHR12835">
    <property type="entry name" value="BIOTIN PROTEIN LIGASE"/>
    <property type="match status" value="1"/>
</dbReference>
<protein>
    <recommendedName>
        <fullName evidence="3">biotin--[biotin carboxyl-carrier protein] ligase</fullName>
        <ecNumber evidence="3">6.3.4.15</ecNumber>
    </recommendedName>
</protein>
<sequence>MTTERSRWSDLDRPPLNARALREGLTRPDSLWTHLDVVASTGSTNADLAEAARAGRARAGAVLIAEEQTAGRGRLGRTWSAPPRSGLFFSALLQPEADGVPPARLTWLPLLAGVATAAALSRAAGVDTPLKWPNDLLVRVDGAERKAGGILAERVEGGSGVVLGIGLNVSLTEAELPVPQAGSLLLARAVTTDRDPLLRAVLRSLAEWYTRWTAAGGDAAEAGLLEAYAAGSATLGRPVRAELPGGGELLGEAVAVDGEGRLVVATGDGRREPLAAADIVHLRAT</sequence>
<evidence type="ECO:0000256" key="3">
    <source>
        <dbReference type="ARBA" id="ARBA00024227"/>
    </source>
</evidence>
<evidence type="ECO:0000313" key="6">
    <source>
        <dbReference type="Proteomes" id="UP001183388"/>
    </source>
</evidence>
<reference evidence="6" key="1">
    <citation type="submission" date="2023-07" db="EMBL/GenBank/DDBJ databases">
        <title>30 novel species of actinomycetes from the DSMZ collection.</title>
        <authorList>
            <person name="Nouioui I."/>
        </authorList>
    </citation>
    <scope>NUCLEOTIDE SEQUENCE [LARGE SCALE GENOMIC DNA]</scope>
    <source>
        <strain evidence="6">DSM 44917</strain>
    </source>
</reference>
<keyword evidence="1 5" id="KW-0436">Ligase</keyword>
<dbReference type="InterPro" id="IPR004408">
    <property type="entry name" value="Biotin_CoA_COase_ligase"/>
</dbReference>
<dbReference type="EMBL" id="JAVREN010000018">
    <property type="protein sequence ID" value="MDT0308108.1"/>
    <property type="molecule type" value="Genomic_DNA"/>
</dbReference>
<dbReference type="GO" id="GO:0004077">
    <property type="term" value="F:biotin--[biotin carboxyl-carrier protein] ligase activity"/>
    <property type="evidence" value="ECO:0007669"/>
    <property type="project" value="UniProtKB-EC"/>
</dbReference>
<dbReference type="RefSeq" id="WP_311631061.1">
    <property type="nucleotide sequence ID" value="NZ_JAVREN010000018.1"/>
</dbReference>
<dbReference type="SUPFAM" id="SSF55681">
    <property type="entry name" value="Class II aaRS and biotin synthetases"/>
    <property type="match status" value="1"/>
</dbReference>
<dbReference type="Gene3D" id="2.30.30.100">
    <property type="match status" value="1"/>
</dbReference>
<dbReference type="PANTHER" id="PTHR12835:SF5">
    <property type="entry name" value="BIOTIN--PROTEIN LIGASE"/>
    <property type="match status" value="1"/>
</dbReference>
<evidence type="ECO:0000313" key="5">
    <source>
        <dbReference type="EMBL" id="MDT0308108.1"/>
    </source>
</evidence>
<keyword evidence="2" id="KW-0092">Biotin</keyword>
<dbReference type="InterPro" id="IPR004143">
    <property type="entry name" value="BPL_LPL_catalytic"/>
</dbReference>
<keyword evidence="6" id="KW-1185">Reference proteome</keyword>
<dbReference type="Pfam" id="PF03099">
    <property type="entry name" value="BPL_LplA_LipB"/>
    <property type="match status" value="1"/>
</dbReference>
<dbReference type="Proteomes" id="UP001183388">
    <property type="component" value="Unassembled WGS sequence"/>
</dbReference>
<evidence type="ECO:0000256" key="1">
    <source>
        <dbReference type="ARBA" id="ARBA00022598"/>
    </source>
</evidence>
<organism evidence="5 6">
    <name type="scientific">Streptomyces boetiae</name>
    <dbReference type="NCBI Taxonomy" id="3075541"/>
    <lineage>
        <taxon>Bacteria</taxon>
        <taxon>Bacillati</taxon>
        <taxon>Actinomycetota</taxon>
        <taxon>Actinomycetes</taxon>
        <taxon>Kitasatosporales</taxon>
        <taxon>Streptomycetaceae</taxon>
        <taxon>Streptomyces</taxon>
    </lineage>
</organism>